<evidence type="ECO:0000313" key="2">
    <source>
        <dbReference type="EMBL" id="CAI9262255.1"/>
    </source>
</evidence>
<evidence type="ECO:0000259" key="1">
    <source>
        <dbReference type="SMART" id="SM01162"/>
    </source>
</evidence>
<evidence type="ECO:0000313" key="3">
    <source>
        <dbReference type="Proteomes" id="UP001177003"/>
    </source>
</evidence>
<name>A0AA35VA70_LACSI</name>
<keyword evidence="3" id="KW-1185">Reference proteome</keyword>
<dbReference type="InterPro" id="IPR013899">
    <property type="entry name" value="DUF1771"/>
</dbReference>
<organism evidence="2 3">
    <name type="scientific">Lactuca saligna</name>
    <name type="common">Willowleaf lettuce</name>
    <dbReference type="NCBI Taxonomy" id="75948"/>
    <lineage>
        <taxon>Eukaryota</taxon>
        <taxon>Viridiplantae</taxon>
        <taxon>Streptophyta</taxon>
        <taxon>Embryophyta</taxon>
        <taxon>Tracheophyta</taxon>
        <taxon>Spermatophyta</taxon>
        <taxon>Magnoliopsida</taxon>
        <taxon>eudicotyledons</taxon>
        <taxon>Gunneridae</taxon>
        <taxon>Pentapetalae</taxon>
        <taxon>asterids</taxon>
        <taxon>campanulids</taxon>
        <taxon>Asterales</taxon>
        <taxon>Asteraceae</taxon>
        <taxon>Cichorioideae</taxon>
        <taxon>Cichorieae</taxon>
        <taxon>Lactucinae</taxon>
        <taxon>Lactuca</taxon>
    </lineage>
</organism>
<dbReference type="PANTHER" id="PTHR47872:SF1">
    <property type="entry name" value="NUCLEAR RNA EXPORT FACTOR SDE5-RELATED"/>
    <property type="match status" value="1"/>
</dbReference>
<dbReference type="PANTHER" id="PTHR47872">
    <property type="entry name" value="NUCLEAR RNA EXPORT FACTOR SDE5-RELATED"/>
    <property type="match status" value="1"/>
</dbReference>
<dbReference type="InterPro" id="IPR056254">
    <property type="entry name" value="At5g58720/SDE5-like_UBA-like"/>
</dbReference>
<proteinExistence type="predicted"/>
<reference evidence="2" key="1">
    <citation type="submission" date="2023-04" db="EMBL/GenBank/DDBJ databases">
        <authorList>
            <person name="Vijverberg K."/>
            <person name="Xiong W."/>
            <person name="Schranz E."/>
        </authorList>
    </citation>
    <scope>NUCLEOTIDE SEQUENCE</scope>
</reference>
<gene>
    <name evidence="2" type="ORF">LSALG_LOCUS3004</name>
</gene>
<dbReference type="Proteomes" id="UP001177003">
    <property type="component" value="Chromosome 0"/>
</dbReference>
<feature type="domain" description="DUF1771" evidence="1">
    <location>
        <begin position="500"/>
        <end position="565"/>
    </location>
</feature>
<sequence>MVVQLWVSWWKMGDGRFHGSNIYKSRGDLVSFGTRAPEPSIILKGVDYASSRKRKSKGILVASIVELWKCGGMLDKGIRVGYNLRWEMVEACFFSSTVPTTISLYQRCGTLRLENRRLVPDGCEAVMKFVVSLREVNVRRQPITEEKPINKQTPGRLSRNASIIRCAMTRMKGSSSDISFSNDDEKNLEWLLEVFGSKISPDDMASAYCQAGGDINKANEILCNMLGSSSSNDLHISADDLISTTTPADTCVGTTVSGVNGSDYARLGIMNEPPKVLYRPKTRNSGISMGTVSGRIGADYGRSRPLTKEPREITKPVKLMSNEIPTSQIWVEKSKPDNVKTETMNKDIELFLLKMLGDGFQLDMDVIKQVVGGCGYDVQESMEKLMNMSAPTLDLGNATSSMVDLDQTCKDFQDLEIKSEEKLQFNDSAERSNLEKEILGKLFTSRVETGAIPIRPRREPRTRKYGVVTGPLEEPVTIFKSPIVEKEANNGDGNEETEDNYETLREAALEHWVTMKKYYRAAAEAYAKGDYELAKKFVKQGHFYMDKAREANEMSGKMLTEPRNDGEAVSIDLNIYDPKDAIRLLKTQLKSMCGIPSIRYLKVKVGTSDDNTKPNKRKRLICKLLERDGISWSDEEDGQTMAVRVDVVNPKRLSFNKN</sequence>
<dbReference type="Pfam" id="PF08590">
    <property type="entry name" value="DUF1771"/>
    <property type="match status" value="1"/>
</dbReference>
<dbReference type="EMBL" id="OX465086">
    <property type="protein sequence ID" value="CAI9262255.1"/>
    <property type="molecule type" value="Genomic_DNA"/>
</dbReference>
<dbReference type="SMART" id="SM01162">
    <property type="entry name" value="DUF1771"/>
    <property type="match status" value="1"/>
</dbReference>
<dbReference type="AlphaFoldDB" id="A0AA35VA70"/>
<accession>A0AA35VA70</accession>
<protein>
    <recommendedName>
        <fullName evidence="1">DUF1771 domain-containing protein</fullName>
    </recommendedName>
</protein>
<dbReference type="Pfam" id="PF24767">
    <property type="entry name" value="UBA_At5g58720"/>
    <property type="match status" value="1"/>
</dbReference>